<dbReference type="InterPro" id="IPR001647">
    <property type="entry name" value="HTH_TetR"/>
</dbReference>
<accession>A0A317E6H9</accession>
<dbReference type="PROSITE" id="PS50977">
    <property type="entry name" value="HTH_TETR_2"/>
    <property type="match status" value="1"/>
</dbReference>
<name>A0A317E6H9_9PROT</name>
<keyword evidence="1" id="KW-0805">Transcription regulation</keyword>
<keyword evidence="7" id="KW-1185">Reference proteome</keyword>
<protein>
    <submittedName>
        <fullName evidence="6">TetR family transcriptional regulator</fullName>
    </submittedName>
</protein>
<dbReference type="InterPro" id="IPR036271">
    <property type="entry name" value="Tet_transcr_reg_TetR-rel_C_sf"/>
</dbReference>
<gene>
    <name evidence="6" type="ORF">DKG75_11620</name>
</gene>
<feature type="domain" description="HTH tetR-type" evidence="5">
    <location>
        <begin position="27"/>
        <end position="87"/>
    </location>
</feature>
<evidence type="ECO:0000313" key="7">
    <source>
        <dbReference type="Proteomes" id="UP000246077"/>
    </source>
</evidence>
<dbReference type="AlphaFoldDB" id="A0A317E6H9"/>
<dbReference type="InterPro" id="IPR009057">
    <property type="entry name" value="Homeodomain-like_sf"/>
</dbReference>
<dbReference type="SUPFAM" id="SSF46689">
    <property type="entry name" value="Homeodomain-like"/>
    <property type="match status" value="1"/>
</dbReference>
<feature type="DNA-binding region" description="H-T-H motif" evidence="4">
    <location>
        <begin position="50"/>
        <end position="69"/>
    </location>
</feature>
<keyword evidence="2 4" id="KW-0238">DNA-binding</keyword>
<evidence type="ECO:0000313" key="6">
    <source>
        <dbReference type="EMBL" id="PWR20645.1"/>
    </source>
</evidence>
<evidence type="ECO:0000256" key="2">
    <source>
        <dbReference type="ARBA" id="ARBA00023125"/>
    </source>
</evidence>
<dbReference type="Proteomes" id="UP000246077">
    <property type="component" value="Unassembled WGS sequence"/>
</dbReference>
<dbReference type="SUPFAM" id="SSF48498">
    <property type="entry name" value="Tetracyclin repressor-like, C-terminal domain"/>
    <property type="match status" value="1"/>
</dbReference>
<comment type="caution">
    <text evidence="6">The sequence shown here is derived from an EMBL/GenBank/DDBJ whole genome shotgun (WGS) entry which is preliminary data.</text>
</comment>
<dbReference type="EMBL" id="QGLF01000003">
    <property type="protein sequence ID" value="PWR20645.1"/>
    <property type="molecule type" value="Genomic_DNA"/>
</dbReference>
<keyword evidence="3" id="KW-0804">Transcription</keyword>
<reference evidence="7" key="1">
    <citation type="submission" date="2018-05" db="EMBL/GenBank/DDBJ databases">
        <title>Zavarzinia sp. HR-AS.</title>
        <authorList>
            <person name="Lee Y."/>
            <person name="Jeon C.O."/>
        </authorList>
    </citation>
    <scope>NUCLEOTIDE SEQUENCE [LARGE SCALE GENOMIC DNA]</scope>
    <source>
        <strain evidence="7">DSM 1231</strain>
    </source>
</reference>
<dbReference type="PANTHER" id="PTHR30328">
    <property type="entry name" value="TRANSCRIPTIONAL REPRESSOR"/>
    <property type="match status" value="1"/>
</dbReference>
<dbReference type="Gene3D" id="1.10.357.10">
    <property type="entry name" value="Tetracycline Repressor, domain 2"/>
    <property type="match status" value="1"/>
</dbReference>
<proteinExistence type="predicted"/>
<sequence length="227" mass="25233">MFFPFTDSPLAQEKTSLRHQQQDGATPDTAQQLLAAAAALMTERNTIDVPVADVAARAGLNAALVNYYFRTKTGLHMALVRRDAAQAVADMKKLLASGMPAPDKMRRHLAAMIRTFFRYPYLYRLLRALLRNADSKAARELTQFFSQPVVETQAAILAEGVASGDFRAMDPMMFHLCVTGACDHLFAESSTLRYTFGVKQIDEDLCNRYAEAVVDLLMNGVVDHRRA</sequence>
<dbReference type="InterPro" id="IPR050109">
    <property type="entry name" value="HTH-type_TetR-like_transc_reg"/>
</dbReference>
<dbReference type="Pfam" id="PF14514">
    <property type="entry name" value="TetR_C_9"/>
    <property type="match status" value="1"/>
</dbReference>
<dbReference type="PANTHER" id="PTHR30328:SF54">
    <property type="entry name" value="HTH-TYPE TRANSCRIPTIONAL REPRESSOR SCO4008"/>
    <property type="match status" value="1"/>
</dbReference>
<evidence type="ECO:0000256" key="3">
    <source>
        <dbReference type="ARBA" id="ARBA00023163"/>
    </source>
</evidence>
<evidence type="ECO:0000256" key="4">
    <source>
        <dbReference type="PROSITE-ProRule" id="PRU00335"/>
    </source>
</evidence>
<evidence type="ECO:0000259" key="5">
    <source>
        <dbReference type="PROSITE" id="PS50977"/>
    </source>
</evidence>
<dbReference type="InterPro" id="IPR011075">
    <property type="entry name" value="TetR_C"/>
</dbReference>
<dbReference type="GO" id="GO:0003677">
    <property type="term" value="F:DNA binding"/>
    <property type="evidence" value="ECO:0007669"/>
    <property type="project" value="UniProtKB-UniRule"/>
</dbReference>
<evidence type="ECO:0000256" key="1">
    <source>
        <dbReference type="ARBA" id="ARBA00023015"/>
    </source>
</evidence>
<dbReference type="Pfam" id="PF00440">
    <property type="entry name" value="TetR_N"/>
    <property type="match status" value="1"/>
</dbReference>
<organism evidence="6 7">
    <name type="scientific">Zavarzinia compransoris</name>
    <dbReference type="NCBI Taxonomy" id="1264899"/>
    <lineage>
        <taxon>Bacteria</taxon>
        <taxon>Pseudomonadati</taxon>
        <taxon>Pseudomonadota</taxon>
        <taxon>Alphaproteobacteria</taxon>
        <taxon>Rhodospirillales</taxon>
        <taxon>Zavarziniaceae</taxon>
        <taxon>Zavarzinia</taxon>
    </lineage>
</organism>